<evidence type="ECO:0000259" key="2">
    <source>
        <dbReference type="Pfam" id="PF03407"/>
    </source>
</evidence>
<organism evidence="3 4">
    <name type="scientific">Chlorella vulgaris</name>
    <name type="common">Green alga</name>
    <dbReference type="NCBI Taxonomy" id="3077"/>
    <lineage>
        <taxon>Eukaryota</taxon>
        <taxon>Viridiplantae</taxon>
        <taxon>Chlorophyta</taxon>
        <taxon>core chlorophytes</taxon>
        <taxon>Trebouxiophyceae</taxon>
        <taxon>Chlorellales</taxon>
        <taxon>Chlorellaceae</taxon>
        <taxon>Chlorella clade</taxon>
        <taxon>Chlorella</taxon>
    </lineage>
</organism>
<keyword evidence="4" id="KW-1185">Reference proteome</keyword>
<dbReference type="EMBL" id="SIDB01000008">
    <property type="protein sequence ID" value="KAI3429418.1"/>
    <property type="molecule type" value="Genomic_DNA"/>
</dbReference>
<name>A0A9D4TM72_CHLVU</name>
<dbReference type="AlphaFoldDB" id="A0A9D4TM72"/>
<protein>
    <recommendedName>
        <fullName evidence="2">Nucleotide-diphospho-sugar transferase domain-containing protein</fullName>
    </recommendedName>
</protein>
<evidence type="ECO:0000313" key="3">
    <source>
        <dbReference type="EMBL" id="KAI3429418.1"/>
    </source>
</evidence>
<feature type="transmembrane region" description="Helical" evidence="1">
    <location>
        <begin position="20"/>
        <end position="42"/>
    </location>
</feature>
<reference evidence="3" key="2">
    <citation type="submission" date="2020-11" db="EMBL/GenBank/DDBJ databases">
        <authorList>
            <person name="Cecchin M."/>
            <person name="Marcolungo L."/>
            <person name="Rossato M."/>
            <person name="Girolomoni L."/>
            <person name="Cosentino E."/>
            <person name="Cuine S."/>
            <person name="Li-Beisson Y."/>
            <person name="Delledonne M."/>
            <person name="Ballottari M."/>
        </authorList>
    </citation>
    <scope>NUCLEOTIDE SEQUENCE</scope>
    <source>
        <strain evidence="3">211/11P</strain>
        <tissue evidence="3">Whole cell</tissue>
    </source>
</reference>
<dbReference type="InterPro" id="IPR053250">
    <property type="entry name" value="Glycosyltransferase_77"/>
</dbReference>
<dbReference type="Proteomes" id="UP001055712">
    <property type="component" value="Unassembled WGS sequence"/>
</dbReference>
<dbReference type="GO" id="GO:0005794">
    <property type="term" value="C:Golgi apparatus"/>
    <property type="evidence" value="ECO:0007669"/>
    <property type="project" value="TreeGrafter"/>
</dbReference>
<dbReference type="GO" id="GO:0052636">
    <property type="term" value="F:arabinosyltransferase activity"/>
    <property type="evidence" value="ECO:0007669"/>
    <property type="project" value="TreeGrafter"/>
</dbReference>
<feature type="domain" description="Nucleotide-diphospho-sugar transferase" evidence="2">
    <location>
        <begin position="141"/>
        <end position="383"/>
    </location>
</feature>
<dbReference type="Pfam" id="PF03407">
    <property type="entry name" value="Nucleotid_trans"/>
    <property type="match status" value="1"/>
</dbReference>
<dbReference type="PANTHER" id="PTHR46936">
    <property type="entry name" value="ARABINOSYLTRANSFERASE XEG113"/>
    <property type="match status" value="1"/>
</dbReference>
<evidence type="ECO:0000313" key="4">
    <source>
        <dbReference type="Proteomes" id="UP001055712"/>
    </source>
</evidence>
<keyword evidence="1" id="KW-0812">Transmembrane</keyword>
<dbReference type="OrthoDB" id="540503at2759"/>
<dbReference type="InterPro" id="IPR005069">
    <property type="entry name" value="Nucl-diP-sugar_transferase"/>
</dbReference>
<keyword evidence="1" id="KW-1133">Transmembrane helix</keyword>
<sequence>MALLLLSRGHRGLDRRRHMFDGGAAAGGILLGAVCAVMIMMYKHAAGDLPLPNVSFAPPPPGALLAQLRTSIVQRHTLAGNSGKSVVQAVTAAAAAAADAIDRLMDVSSLPHLFLSYGNAVYFEFVQNWAASMERIGATHVIAAFDDAMLALCTQEGLPCVSAQFATTNDFRSDFVAFRAMGAIKVRLALMILERHPQLPLLVVSDSDTVWLRQPWAYFEQRPAADFFISTDCLSHQTEEDWQPAHENESCGHVPGNAGLTFNTGLFAVRNRPASRSFLHAWATMLTNSEQQRDSDRTKRRIDDQLALNLLLDVVLVSALGPSEPRVGLMFNNALRVQALPVALFPGGHVAFVQRTPWKLGVEPIAIHLTWQRWSRAGKVARLREFGLWHIDPPEYYGSAAPLHARSGSSSSGINAGGALQAPVNLKVLTYHNDVLAFVKRVAAQRYEGGRMPLLYMHWLGMSYQLAAFRDALAAATMLGRAVVLPKLWCWCDFDEVPDSGILETCRINAGDYELPFQCPLDFLLPIATLDNLRLKKQIDYRLAGFLELPQLPPAVRNSRSVLNIAPRQPPGPHPVAQATMGHAATVWTGISQASLVAAALPLAETAVLELRGEVPGLIGSFANPLAAAAFDQMFDRVLVETFWCCFTWGDEDEEYRTLPYAVPQPFALAEAERCPWQAPVLQVPAWCDKAEASPAAAPSPPQHKREEGAISPITPALPFFPDRRCVEEVQLPPLASCRHYINLTNGLEAVPRLQALGLDYSYLRLPSTRCEQQQFEALVNDLDGDLLMRLALGQCCLVYDFGSRNKKRGAPRAIWYGLEFVRYALRRLWLGERSPAHLRGHSVAHTFEEHVAAFSTATQKKIRYYARYIPPGGLDRLHLYGVYAATQRDGDKLFYAALLRQCKGSGTSAALQQQQQQQQQALQPPLEGTTTQQQVQQALAASTAQVAQLGQLRCEALLHGDTHAAVETLLGMRIFLGGLKQTEFEDWVSRTGYVVGGQLPTVGL</sequence>
<dbReference type="GO" id="GO:0052325">
    <property type="term" value="P:cell wall pectin biosynthetic process"/>
    <property type="evidence" value="ECO:0007669"/>
    <property type="project" value="TreeGrafter"/>
</dbReference>
<dbReference type="PANTHER" id="PTHR46936:SF1">
    <property type="entry name" value="ARABINOSYLTRANSFERASE XEG113"/>
    <property type="match status" value="1"/>
</dbReference>
<accession>A0A9D4TM72</accession>
<proteinExistence type="predicted"/>
<reference evidence="3" key="1">
    <citation type="journal article" date="2019" name="Plant J.">
        <title>Chlorella vulgaris genome assembly and annotation reveals the molecular basis for metabolic acclimation to high light conditions.</title>
        <authorList>
            <person name="Cecchin M."/>
            <person name="Marcolungo L."/>
            <person name="Rossato M."/>
            <person name="Girolomoni L."/>
            <person name="Cosentino E."/>
            <person name="Cuine S."/>
            <person name="Li-Beisson Y."/>
            <person name="Delledonne M."/>
            <person name="Ballottari M."/>
        </authorList>
    </citation>
    <scope>NUCLEOTIDE SEQUENCE</scope>
    <source>
        <strain evidence="3">211/11P</strain>
    </source>
</reference>
<evidence type="ECO:0000256" key="1">
    <source>
        <dbReference type="SAM" id="Phobius"/>
    </source>
</evidence>
<gene>
    <name evidence="3" type="ORF">D9Q98_005513</name>
</gene>
<keyword evidence="1" id="KW-0472">Membrane</keyword>
<comment type="caution">
    <text evidence="3">The sequence shown here is derived from an EMBL/GenBank/DDBJ whole genome shotgun (WGS) entry which is preliminary data.</text>
</comment>